<dbReference type="EMBL" id="CAJNOQ010019122">
    <property type="protein sequence ID" value="CAF1443666.1"/>
    <property type="molecule type" value="Genomic_DNA"/>
</dbReference>
<keyword evidence="10" id="KW-1185">Reference proteome</keyword>
<evidence type="ECO:0000256" key="6">
    <source>
        <dbReference type="ARBA" id="ARBA00072197"/>
    </source>
</evidence>
<feature type="repeat" description="ANK" evidence="7">
    <location>
        <begin position="192"/>
        <end position="224"/>
    </location>
</feature>
<reference evidence="8" key="1">
    <citation type="submission" date="2021-02" db="EMBL/GenBank/DDBJ databases">
        <authorList>
            <person name="Nowell W R."/>
        </authorList>
    </citation>
    <scope>NUCLEOTIDE SEQUENCE</scope>
</reference>
<dbReference type="PROSITE" id="PS50088">
    <property type="entry name" value="ANK_REPEAT"/>
    <property type="match status" value="4"/>
</dbReference>
<evidence type="ECO:0000256" key="1">
    <source>
        <dbReference type="ARBA" id="ARBA00004906"/>
    </source>
</evidence>
<dbReference type="Pfam" id="PF00023">
    <property type="entry name" value="Ank"/>
    <property type="match status" value="1"/>
</dbReference>
<dbReference type="Gene3D" id="1.25.40.20">
    <property type="entry name" value="Ankyrin repeat-containing domain"/>
    <property type="match status" value="3"/>
</dbReference>
<dbReference type="AlphaFoldDB" id="A0A815P3K4"/>
<evidence type="ECO:0000313" key="9">
    <source>
        <dbReference type="EMBL" id="CAF4318961.1"/>
    </source>
</evidence>
<organism evidence="8 10">
    <name type="scientific">Didymodactylos carnosus</name>
    <dbReference type="NCBI Taxonomy" id="1234261"/>
    <lineage>
        <taxon>Eukaryota</taxon>
        <taxon>Metazoa</taxon>
        <taxon>Spiralia</taxon>
        <taxon>Gnathifera</taxon>
        <taxon>Rotifera</taxon>
        <taxon>Eurotatoria</taxon>
        <taxon>Bdelloidea</taxon>
        <taxon>Philodinida</taxon>
        <taxon>Philodinidae</taxon>
        <taxon>Didymodactylos</taxon>
    </lineage>
</organism>
<dbReference type="Proteomes" id="UP000663829">
    <property type="component" value="Unassembled WGS sequence"/>
</dbReference>
<dbReference type="OrthoDB" id="4429489at2759"/>
<evidence type="ECO:0000256" key="2">
    <source>
        <dbReference type="ARBA" id="ARBA00022737"/>
    </source>
</evidence>
<dbReference type="InterPro" id="IPR036770">
    <property type="entry name" value="Ankyrin_rpt-contain_sf"/>
</dbReference>
<keyword evidence="4 7" id="KW-0040">ANK repeat</keyword>
<protein>
    <recommendedName>
        <fullName evidence="6">Protein fem-1 homolog B</fullName>
    </recommendedName>
</protein>
<dbReference type="SUPFAM" id="SSF48403">
    <property type="entry name" value="Ankyrin repeat"/>
    <property type="match status" value="2"/>
</dbReference>
<feature type="repeat" description="ANK" evidence="7">
    <location>
        <begin position="126"/>
        <end position="158"/>
    </location>
</feature>
<feature type="repeat" description="ANK" evidence="7">
    <location>
        <begin position="93"/>
        <end position="125"/>
    </location>
</feature>
<accession>A0A815P3K4</accession>
<evidence type="ECO:0000256" key="7">
    <source>
        <dbReference type="PROSITE-ProRule" id="PRU00023"/>
    </source>
</evidence>
<proteinExistence type="inferred from homology"/>
<sequence>MNQLITLNRIKAEIYNATKHGNITTLKVLLNDTSIKDISDHLNEFYEDVHAKCTPLMAASHYGHYEIIKFLVSNYSPNLEIEGTIQLDNQTFEGVTALWCATSAGHIDIVKILVEHGADVNHRTKNGSTPLRTACYDGHFAIVKYLVEHGADVHTTNVHGHTCLMLTAYKGHLDVLNYLYLSGCDIDAKWNCGSTALHDAAEEGHLVIVQTLLNYGAKIVKNSDQMTPIMLAAKHQQTCIIEYFTNDTKWCSQLERIESLELLGASMTDISKAYPYIYRGMQLRYFDTINPMLKHVLPPRPVFDNRTECQTLEELEQIRFNQNAMLTELLLILERILGVSNAYVLDAIRYRGAAYADSGQYDRCSALWLHALAHRGISRIDERKRELFIFTQLFCEMIYLNVNIRLEIIKQVFKYTIEELERNTTTLIQHNCQSNMDKNMYTALYLIVILTKILKENDKQVYHFISRLNRLRLSTTNGLTLLHLCVSNDITVDEFIKKKMDKFIPCASATRLLIQCGADVNMFDHERNTPLHIIAGYKKVNTDEDLQTLQTVMNLLINNGAHSDTVNIYGKTPLMCAITTQAEILLKTHRKISLKCICSTAVKALKINYYDSLPRTLYEFIEIHGTPIQ</sequence>
<name>A0A815P3K4_9BILA</name>
<dbReference type="PROSITE" id="PS50297">
    <property type="entry name" value="ANK_REP_REGION"/>
    <property type="match status" value="4"/>
</dbReference>
<dbReference type="Proteomes" id="UP000681722">
    <property type="component" value="Unassembled WGS sequence"/>
</dbReference>
<keyword evidence="3" id="KW-0833">Ubl conjugation pathway</keyword>
<evidence type="ECO:0000313" key="8">
    <source>
        <dbReference type="EMBL" id="CAF1443666.1"/>
    </source>
</evidence>
<dbReference type="PANTHER" id="PTHR24173:SF78">
    <property type="entry name" value="PROTEIN FEM-1 HOMOLOG B"/>
    <property type="match status" value="1"/>
</dbReference>
<dbReference type="SMART" id="SM00248">
    <property type="entry name" value="ANK"/>
    <property type="match status" value="9"/>
</dbReference>
<dbReference type="PANTHER" id="PTHR24173">
    <property type="entry name" value="ANKYRIN REPEAT CONTAINING"/>
    <property type="match status" value="1"/>
</dbReference>
<keyword evidence="2" id="KW-0677">Repeat</keyword>
<comment type="similarity">
    <text evidence="5">Belongs to the fem-1 family.</text>
</comment>
<feature type="repeat" description="ANK" evidence="7">
    <location>
        <begin position="159"/>
        <end position="191"/>
    </location>
</feature>
<evidence type="ECO:0000313" key="10">
    <source>
        <dbReference type="Proteomes" id="UP000663829"/>
    </source>
</evidence>
<dbReference type="EMBL" id="CAJOBC010084562">
    <property type="protein sequence ID" value="CAF4318961.1"/>
    <property type="molecule type" value="Genomic_DNA"/>
</dbReference>
<dbReference type="PRINTS" id="PR01415">
    <property type="entry name" value="ANKYRIN"/>
</dbReference>
<gene>
    <name evidence="8" type="ORF">GPM918_LOCUS34466</name>
    <name evidence="9" type="ORF">SRO942_LOCUS35163</name>
</gene>
<evidence type="ECO:0000256" key="3">
    <source>
        <dbReference type="ARBA" id="ARBA00022786"/>
    </source>
</evidence>
<evidence type="ECO:0000256" key="4">
    <source>
        <dbReference type="ARBA" id="ARBA00023043"/>
    </source>
</evidence>
<dbReference type="InterPro" id="IPR002110">
    <property type="entry name" value="Ankyrin_rpt"/>
</dbReference>
<evidence type="ECO:0000256" key="5">
    <source>
        <dbReference type="ARBA" id="ARBA00038500"/>
    </source>
</evidence>
<dbReference type="Pfam" id="PF12796">
    <property type="entry name" value="Ank_2"/>
    <property type="match status" value="2"/>
</dbReference>
<comment type="caution">
    <text evidence="8">The sequence shown here is derived from an EMBL/GenBank/DDBJ whole genome shotgun (WGS) entry which is preliminary data.</text>
</comment>
<comment type="pathway">
    <text evidence="1">Protein modification; protein ubiquitination.</text>
</comment>